<dbReference type="Pfam" id="PF10021">
    <property type="entry name" value="PARG_cat_microb"/>
    <property type="match status" value="1"/>
</dbReference>
<dbReference type="PIRSF" id="PIRSF014899">
    <property type="entry name" value="UCP014899"/>
    <property type="match status" value="1"/>
</dbReference>
<dbReference type="Proteomes" id="UP000807342">
    <property type="component" value="Unassembled WGS sequence"/>
</dbReference>
<feature type="domain" description="Microbial-type PARG catalytic" evidence="1">
    <location>
        <begin position="30"/>
        <end position="212"/>
    </location>
</feature>
<dbReference type="OrthoDB" id="9985428at2759"/>
<dbReference type="InterPro" id="IPR043472">
    <property type="entry name" value="Macro_dom-like"/>
</dbReference>
<keyword evidence="3" id="KW-1185">Reference proteome</keyword>
<accession>A0A9P5X7X6</accession>
<dbReference type="NCBIfam" id="TIGR02452">
    <property type="entry name" value="TIGR02452 family protein"/>
    <property type="match status" value="1"/>
</dbReference>
<protein>
    <recommendedName>
        <fullName evidence="1">Microbial-type PARG catalytic domain-containing protein</fullName>
    </recommendedName>
</protein>
<evidence type="ECO:0000313" key="3">
    <source>
        <dbReference type="Proteomes" id="UP000807342"/>
    </source>
</evidence>
<organism evidence="2 3">
    <name type="scientific">Macrolepiota fuliginosa MF-IS2</name>
    <dbReference type="NCBI Taxonomy" id="1400762"/>
    <lineage>
        <taxon>Eukaryota</taxon>
        <taxon>Fungi</taxon>
        <taxon>Dikarya</taxon>
        <taxon>Basidiomycota</taxon>
        <taxon>Agaricomycotina</taxon>
        <taxon>Agaricomycetes</taxon>
        <taxon>Agaricomycetidae</taxon>
        <taxon>Agaricales</taxon>
        <taxon>Agaricineae</taxon>
        <taxon>Agaricaceae</taxon>
        <taxon>Macrolepiota</taxon>
    </lineage>
</organism>
<proteinExistence type="predicted"/>
<sequence length="344" mass="38101">MPAKFGPLPTKEHNQKRGLTRDALKKIADESLNAIASGSYTLRKLQARTDDVVETFDLLANVKYLKERTLYYGPDSVVTSWVQPVTEEAGLASTTKIWAVEKSTLDTAHWLIEKLAAEPQPSVDDLAERRGARARAVGVLNFASAKHPGGGFLTGSQAQEESIARSSTLYPSLMCPAGQQFYTYNHSIMAGKNDGYYSHGMIYSPSVIVFRNDTGRWLRPYEIDVLTSPAVNAGVVWQKRQQALKQQQPVDSEIATEDKIRAVMKERMARLLYLFELQGTRNLVLGSFGTGVFKNSVDIVADLWAELLVGQDARFGKSFKRVIFGVIGHGTYLKFAERFGTDAG</sequence>
<dbReference type="InterPro" id="IPR019261">
    <property type="entry name" value="PARG_cat_microbial"/>
</dbReference>
<gene>
    <name evidence="2" type="ORF">P691DRAFT_805801</name>
</gene>
<evidence type="ECO:0000313" key="2">
    <source>
        <dbReference type="EMBL" id="KAF9445319.1"/>
    </source>
</evidence>
<dbReference type="PANTHER" id="PTHR35596">
    <property type="entry name" value="DUF2263 DOMAIN-CONTAINING PROTEIN"/>
    <property type="match status" value="1"/>
</dbReference>
<evidence type="ECO:0000259" key="1">
    <source>
        <dbReference type="Pfam" id="PF10021"/>
    </source>
</evidence>
<dbReference type="PANTHER" id="PTHR35596:SF1">
    <property type="entry name" value="MICROBIAL-TYPE PARG CATALYTIC DOMAIN-CONTAINING PROTEIN"/>
    <property type="match status" value="1"/>
</dbReference>
<name>A0A9P5X7X6_9AGAR</name>
<dbReference type="InterPro" id="IPR012664">
    <property type="entry name" value="CHP02452"/>
</dbReference>
<comment type="caution">
    <text evidence="2">The sequence shown here is derived from an EMBL/GenBank/DDBJ whole genome shotgun (WGS) entry which is preliminary data.</text>
</comment>
<dbReference type="Gene3D" id="3.40.220.10">
    <property type="entry name" value="Leucine Aminopeptidase, subunit E, domain 1"/>
    <property type="match status" value="1"/>
</dbReference>
<reference evidence="2" key="1">
    <citation type="submission" date="2020-11" db="EMBL/GenBank/DDBJ databases">
        <authorList>
            <consortium name="DOE Joint Genome Institute"/>
            <person name="Ahrendt S."/>
            <person name="Riley R."/>
            <person name="Andreopoulos W."/>
            <person name="Labutti K."/>
            <person name="Pangilinan J."/>
            <person name="Ruiz-Duenas F.J."/>
            <person name="Barrasa J.M."/>
            <person name="Sanchez-Garcia M."/>
            <person name="Camarero S."/>
            <person name="Miyauchi S."/>
            <person name="Serrano A."/>
            <person name="Linde D."/>
            <person name="Babiker R."/>
            <person name="Drula E."/>
            <person name="Ayuso-Fernandez I."/>
            <person name="Pacheco R."/>
            <person name="Padilla G."/>
            <person name="Ferreira P."/>
            <person name="Barriuso J."/>
            <person name="Kellner H."/>
            <person name="Castanera R."/>
            <person name="Alfaro M."/>
            <person name="Ramirez L."/>
            <person name="Pisabarro A.G."/>
            <person name="Kuo A."/>
            <person name="Tritt A."/>
            <person name="Lipzen A."/>
            <person name="He G."/>
            <person name="Yan M."/>
            <person name="Ng V."/>
            <person name="Cullen D."/>
            <person name="Martin F."/>
            <person name="Rosso M.-N."/>
            <person name="Henrissat B."/>
            <person name="Hibbett D."/>
            <person name="Martinez A.T."/>
            <person name="Grigoriev I.V."/>
        </authorList>
    </citation>
    <scope>NUCLEOTIDE SEQUENCE</scope>
    <source>
        <strain evidence="2">MF-IS2</strain>
    </source>
</reference>
<dbReference type="AlphaFoldDB" id="A0A9P5X7X6"/>
<dbReference type="EMBL" id="MU151309">
    <property type="protein sequence ID" value="KAF9445319.1"/>
    <property type="molecule type" value="Genomic_DNA"/>
</dbReference>